<comment type="caution">
    <text evidence="9">The sequence shown here is derived from an EMBL/GenBank/DDBJ whole genome shotgun (WGS) entry which is preliminary data.</text>
</comment>
<name>A0A327R368_9FLAO</name>
<keyword evidence="3 7" id="KW-1134">Transmembrane beta strand</keyword>
<evidence type="ECO:0000256" key="1">
    <source>
        <dbReference type="ARBA" id="ARBA00004571"/>
    </source>
</evidence>
<dbReference type="FunFam" id="2.170.130.10:FF:000008">
    <property type="entry name" value="SusC/RagA family TonB-linked outer membrane protein"/>
    <property type="match status" value="1"/>
</dbReference>
<evidence type="ECO:0000313" key="9">
    <source>
        <dbReference type="EMBL" id="RAJ10244.1"/>
    </source>
</evidence>
<dbReference type="PROSITE" id="PS52016">
    <property type="entry name" value="TONB_DEPENDENT_REC_3"/>
    <property type="match status" value="1"/>
</dbReference>
<protein>
    <submittedName>
        <fullName evidence="9">TonB-linked SusC/RagA family outer membrane protein</fullName>
    </submittedName>
</protein>
<dbReference type="InterPro" id="IPR039426">
    <property type="entry name" value="TonB-dep_rcpt-like"/>
</dbReference>
<dbReference type="RefSeq" id="WP_170126336.1">
    <property type="nucleotide sequence ID" value="NZ_QLLN01000005.1"/>
</dbReference>
<comment type="similarity">
    <text evidence="7">Belongs to the TonB-dependent receptor family.</text>
</comment>
<gene>
    <name evidence="9" type="ORF">LV92_02993</name>
</gene>
<evidence type="ECO:0000256" key="4">
    <source>
        <dbReference type="ARBA" id="ARBA00022692"/>
    </source>
</evidence>
<evidence type="ECO:0000259" key="8">
    <source>
        <dbReference type="Pfam" id="PF07715"/>
    </source>
</evidence>
<dbReference type="NCBIfam" id="TIGR04056">
    <property type="entry name" value="OMP_RagA_SusC"/>
    <property type="match status" value="1"/>
</dbReference>
<dbReference type="InterPro" id="IPR037066">
    <property type="entry name" value="Plug_dom_sf"/>
</dbReference>
<dbReference type="Gene3D" id="2.60.40.1120">
    <property type="entry name" value="Carboxypeptidase-like, regulatory domain"/>
    <property type="match status" value="1"/>
</dbReference>
<dbReference type="InterPro" id="IPR012910">
    <property type="entry name" value="Plug_dom"/>
</dbReference>
<organism evidence="9 10">
    <name type="scientific">Arenibacter echinorum</name>
    <dbReference type="NCBI Taxonomy" id="440515"/>
    <lineage>
        <taxon>Bacteria</taxon>
        <taxon>Pseudomonadati</taxon>
        <taxon>Bacteroidota</taxon>
        <taxon>Flavobacteriia</taxon>
        <taxon>Flavobacteriales</taxon>
        <taxon>Flavobacteriaceae</taxon>
        <taxon>Arenibacter</taxon>
    </lineage>
</organism>
<proteinExistence type="inferred from homology"/>
<evidence type="ECO:0000256" key="2">
    <source>
        <dbReference type="ARBA" id="ARBA00022448"/>
    </source>
</evidence>
<reference evidence="9 10" key="1">
    <citation type="submission" date="2018-06" db="EMBL/GenBank/DDBJ databases">
        <title>Genomic Encyclopedia of Archaeal and Bacterial Type Strains, Phase II (KMG-II): from individual species to whole genera.</title>
        <authorList>
            <person name="Goeker M."/>
        </authorList>
    </citation>
    <scope>NUCLEOTIDE SEQUENCE [LARGE SCALE GENOMIC DNA]</scope>
    <source>
        <strain evidence="9 10">DSM 23522</strain>
    </source>
</reference>
<accession>A0A327R368</accession>
<dbReference type="Gene3D" id="2.40.170.20">
    <property type="entry name" value="TonB-dependent receptor, beta-barrel domain"/>
    <property type="match status" value="1"/>
</dbReference>
<dbReference type="SUPFAM" id="SSF49464">
    <property type="entry name" value="Carboxypeptidase regulatory domain-like"/>
    <property type="match status" value="1"/>
</dbReference>
<evidence type="ECO:0000256" key="3">
    <source>
        <dbReference type="ARBA" id="ARBA00022452"/>
    </source>
</evidence>
<dbReference type="Pfam" id="PF13715">
    <property type="entry name" value="CarbopepD_reg_2"/>
    <property type="match status" value="1"/>
</dbReference>
<keyword evidence="10" id="KW-1185">Reference proteome</keyword>
<keyword evidence="2 7" id="KW-0813">Transport</keyword>
<feature type="domain" description="TonB-dependent receptor plug" evidence="8">
    <location>
        <begin position="122"/>
        <end position="228"/>
    </location>
</feature>
<evidence type="ECO:0000256" key="7">
    <source>
        <dbReference type="PROSITE-ProRule" id="PRU01360"/>
    </source>
</evidence>
<evidence type="ECO:0000313" key="10">
    <source>
        <dbReference type="Proteomes" id="UP000249696"/>
    </source>
</evidence>
<sequence length="1009" mass="110600">MKKPTMKLFYNYPLIGFCILIMGLQGMKAQQTIKGTVSDNTGTPLPGASVVVKGTTNGTQTDFDGVYSLNEVAADATMIFSYIGFTTIEVNVANQTVIDLIMKEDSQQLDEVVVVGYGTQKKSDLTGALTSVSSKDYEKQPVTRIDQALQGRSAGVQVNQVSGAPGAGFKIRIRGTNSINGSNEPLYVIDGIAVSDINAINVNDIKSMEILKDASATAIYGSRGANGVVLVTTKKGRQGKARIELNMSTGMQQVSKRLDIMNAAEFAETVNLADAGASFSEAEIAAFRSSGGTDWQDEIFKTAPMSNLQMGVSGGNEDIDYYLSANHVGQEGIVQSQNYRRYSLRSNINAKLNENLSLGFNIYGSREERRGVATNINNAVTFDPTTPVYDENGDYNFSSVNSVGTSGTNPLLYAFENRRKDFDNRVIANLSLGYKLTNSLTFRTTFGSEFSNSKDKLYIPIIVNQTGNATITDINRVNLQNTNVLNYSKEFGDDHGLQIDLVHEQQHNKWDYLVAESENFATDLTGFQGLELGKIQRTSNELNNMLPSDQSLQSFLGRINYVLKNRYLLTASLRADGSSKFRKENRWGYFPSASLAWKITEEDFMLGSAFTSLKPRISYGVTGSQAIDALATRARSITGEDYNYPFDGGAGITGIAPSNRIENPDLTWEKTKQINAGIDIGLWASRLTLSLDWYQKNTTDLLLDVVLPEFVGANIITRNVGEIENKGFEINLGAKIIEGDDFSWNADFNFSRNRNKVLSLIDGIDFINAGRNNYLGQGVNNIPPTRVEVGQPLSTFRGYVYEGVYQTGETTIEGRKAGDPKYKDIDGDGAITAVDVVNIGNGAADYTWGLNSFMSYKNFDLNVLVQGSEGNDVYNFVRARQNGLGTSTFNGVHKDLLNSWTPSNASNIPAFDKTASSHQILSTQFLEDASFIRFKNISLGYNFSSELLESIKLQSLRLYVTAENLITITDYSGYDPEISSSGSSDVDLGIDQDAYPLAKIFSFGVNLSF</sequence>
<dbReference type="InterPro" id="IPR036942">
    <property type="entry name" value="Beta-barrel_TonB_sf"/>
</dbReference>
<dbReference type="Proteomes" id="UP000249696">
    <property type="component" value="Unassembled WGS sequence"/>
</dbReference>
<keyword evidence="5 7" id="KW-0472">Membrane</keyword>
<dbReference type="InterPro" id="IPR023997">
    <property type="entry name" value="TonB-dep_OMP_SusC/RagA_CS"/>
</dbReference>
<keyword evidence="6 7" id="KW-0998">Cell outer membrane</keyword>
<keyword evidence="4 7" id="KW-0812">Transmembrane</keyword>
<dbReference type="Pfam" id="PF07715">
    <property type="entry name" value="Plug"/>
    <property type="match status" value="1"/>
</dbReference>
<comment type="subcellular location">
    <subcellularLocation>
        <location evidence="1 7">Cell outer membrane</location>
        <topology evidence="1 7">Multi-pass membrane protein</topology>
    </subcellularLocation>
</comment>
<dbReference type="AlphaFoldDB" id="A0A327R368"/>
<evidence type="ECO:0000256" key="5">
    <source>
        <dbReference type="ARBA" id="ARBA00023136"/>
    </source>
</evidence>
<dbReference type="SUPFAM" id="SSF56935">
    <property type="entry name" value="Porins"/>
    <property type="match status" value="1"/>
</dbReference>
<evidence type="ECO:0000256" key="6">
    <source>
        <dbReference type="ARBA" id="ARBA00023237"/>
    </source>
</evidence>
<dbReference type="InterPro" id="IPR018247">
    <property type="entry name" value="EF_Hand_1_Ca_BS"/>
</dbReference>
<dbReference type="NCBIfam" id="TIGR04057">
    <property type="entry name" value="SusC_RagA_signa"/>
    <property type="match status" value="1"/>
</dbReference>
<dbReference type="GO" id="GO:0009279">
    <property type="term" value="C:cell outer membrane"/>
    <property type="evidence" value="ECO:0007669"/>
    <property type="project" value="UniProtKB-SubCell"/>
</dbReference>
<dbReference type="InterPro" id="IPR008969">
    <property type="entry name" value="CarboxyPept-like_regulatory"/>
</dbReference>
<dbReference type="InterPro" id="IPR023996">
    <property type="entry name" value="TonB-dep_OMP_SusC/RagA"/>
</dbReference>
<dbReference type="EMBL" id="QLLN01000005">
    <property type="protein sequence ID" value="RAJ10244.1"/>
    <property type="molecule type" value="Genomic_DNA"/>
</dbReference>
<dbReference type="Gene3D" id="2.170.130.10">
    <property type="entry name" value="TonB-dependent receptor, plug domain"/>
    <property type="match status" value="1"/>
</dbReference>
<dbReference type="PROSITE" id="PS00018">
    <property type="entry name" value="EF_HAND_1"/>
    <property type="match status" value="1"/>
</dbReference>